<evidence type="ECO:0000313" key="2">
    <source>
        <dbReference type="Proteomes" id="UP000535511"/>
    </source>
</evidence>
<reference evidence="1 2" key="1">
    <citation type="submission" date="2020-07" db="EMBL/GenBank/DDBJ databases">
        <title>Sequencing the genomes of 1000 actinobacteria strains.</title>
        <authorList>
            <person name="Klenk H.-P."/>
        </authorList>
    </citation>
    <scope>NUCLEOTIDE SEQUENCE [LARGE SCALE GENOMIC DNA]</scope>
    <source>
        <strain evidence="1 2">DSM 21350</strain>
    </source>
</reference>
<dbReference type="Proteomes" id="UP000535511">
    <property type="component" value="Unassembled WGS sequence"/>
</dbReference>
<comment type="caution">
    <text evidence="1">The sequence shown here is derived from an EMBL/GenBank/DDBJ whole genome shotgun (WGS) entry which is preliminary data.</text>
</comment>
<keyword evidence="2" id="KW-1185">Reference proteome</keyword>
<protein>
    <submittedName>
        <fullName evidence="1">Uncharacterized protein</fullName>
    </submittedName>
</protein>
<evidence type="ECO:0000313" key="1">
    <source>
        <dbReference type="EMBL" id="NYD41576.1"/>
    </source>
</evidence>
<dbReference type="RefSeq" id="WP_179663303.1">
    <property type="nucleotide sequence ID" value="NZ_JACCBG010000001.1"/>
</dbReference>
<gene>
    <name evidence="1" type="ORF">BJZ21_001659</name>
</gene>
<name>A0A7Y9E5E3_9ACTN</name>
<sequence length="141" mass="15517">MEGITEPVDRALQRVLRRAVLDLAGEARRRPPVRVNVGDPTGSRASFVEEPGLDHALRADVLAALVARTRGATRVPLVWLTRSGEAVLQDADAAWLAAARSAYAEAGLPLTLVVVTRQGWWDPRSGTARAWLRPRDRSRHR</sequence>
<organism evidence="1 2">
    <name type="scientific">Nocardioides panaciterrulae</name>
    <dbReference type="NCBI Taxonomy" id="661492"/>
    <lineage>
        <taxon>Bacteria</taxon>
        <taxon>Bacillati</taxon>
        <taxon>Actinomycetota</taxon>
        <taxon>Actinomycetes</taxon>
        <taxon>Propionibacteriales</taxon>
        <taxon>Nocardioidaceae</taxon>
        <taxon>Nocardioides</taxon>
    </lineage>
</organism>
<accession>A0A7Y9E5E3</accession>
<dbReference type="AlphaFoldDB" id="A0A7Y9E5E3"/>
<proteinExistence type="predicted"/>
<dbReference type="EMBL" id="JACCBG010000001">
    <property type="protein sequence ID" value="NYD41576.1"/>
    <property type="molecule type" value="Genomic_DNA"/>
</dbReference>